<dbReference type="InterPro" id="IPR011055">
    <property type="entry name" value="Dup_hybrid_motif"/>
</dbReference>
<dbReference type="SUPFAM" id="SSF51261">
    <property type="entry name" value="Duplicated hybrid motif"/>
    <property type="match status" value="1"/>
</dbReference>
<keyword evidence="4" id="KW-1185">Reference proteome</keyword>
<gene>
    <name evidence="3" type="ORF">J2Y69_002775</name>
</gene>
<dbReference type="CDD" id="cd12797">
    <property type="entry name" value="M23_peptidase"/>
    <property type="match status" value="1"/>
</dbReference>
<accession>A0ABU1SEZ7</accession>
<keyword evidence="1" id="KW-0812">Transmembrane</keyword>
<dbReference type="Proteomes" id="UP001259347">
    <property type="component" value="Unassembled WGS sequence"/>
</dbReference>
<comment type="caution">
    <text evidence="3">The sequence shown here is derived from an EMBL/GenBank/DDBJ whole genome shotgun (WGS) entry which is preliminary data.</text>
</comment>
<dbReference type="EMBL" id="JAVDUM010000012">
    <property type="protein sequence ID" value="MDR6868164.1"/>
    <property type="molecule type" value="Genomic_DNA"/>
</dbReference>
<feature type="transmembrane region" description="Helical" evidence="1">
    <location>
        <begin position="107"/>
        <end position="129"/>
    </location>
</feature>
<dbReference type="InterPro" id="IPR016047">
    <property type="entry name" value="M23ase_b-sheet_dom"/>
</dbReference>
<keyword evidence="1" id="KW-0472">Membrane</keyword>
<proteinExistence type="predicted"/>
<dbReference type="Gene3D" id="2.70.70.10">
    <property type="entry name" value="Glucose Permease (Domain IIA)"/>
    <property type="match status" value="1"/>
</dbReference>
<keyword evidence="1" id="KW-1133">Transmembrane helix</keyword>
<reference evidence="3 4" key="1">
    <citation type="submission" date="2023-07" db="EMBL/GenBank/DDBJ databases">
        <title>Sorghum-associated microbial communities from plants grown in Nebraska, USA.</title>
        <authorList>
            <person name="Schachtman D."/>
        </authorList>
    </citation>
    <scope>NUCLEOTIDE SEQUENCE [LARGE SCALE GENOMIC DNA]</scope>
    <source>
        <strain evidence="3 4">2980</strain>
    </source>
</reference>
<dbReference type="PANTHER" id="PTHR21666">
    <property type="entry name" value="PEPTIDASE-RELATED"/>
    <property type="match status" value="1"/>
</dbReference>
<sequence>MAATVEGAPASAPAVAVPPVEAPAKGTPARMPVGTVSAIPASASAAVDGPSVGLDAALAALRHIAETAPAATSPSSATSRAARPMEQTAREVAAAPRRAKGGSFRRVARIGVPAGVMGMVGLLAISMTLPSQAIASGHGLSPATSLVASGSAKSAADAEAKEDIQAFIAPSDVQGASLQGAEGFGAVSQVQVAAESGIRFSDSLYTNDSTAKIQWPFIVGVAMSSPFGVRDGVMHEGIDLAPGDGAPIQSIADGTVRLASESDGGYGVGVYIDHIIDGQLVTSHYGHMQYGSLKVKTGDVVKVGDIVGLTGDTGHSFGPHLHFEIIVDGAKIDPLPWMLAHAGRH</sequence>
<organism evidence="3 4">
    <name type="scientific">Microbacterium resistens</name>
    <dbReference type="NCBI Taxonomy" id="156977"/>
    <lineage>
        <taxon>Bacteria</taxon>
        <taxon>Bacillati</taxon>
        <taxon>Actinomycetota</taxon>
        <taxon>Actinomycetes</taxon>
        <taxon>Micrococcales</taxon>
        <taxon>Microbacteriaceae</taxon>
        <taxon>Microbacterium</taxon>
    </lineage>
</organism>
<evidence type="ECO:0000313" key="4">
    <source>
        <dbReference type="Proteomes" id="UP001259347"/>
    </source>
</evidence>
<dbReference type="GO" id="GO:0016787">
    <property type="term" value="F:hydrolase activity"/>
    <property type="evidence" value="ECO:0007669"/>
    <property type="project" value="UniProtKB-KW"/>
</dbReference>
<protein>
    <submittedName>
        <fullName evidence="3">Murein DD-endopeptidase MepM/ murein hydrolase activator NlpD</fullName>
    </submittedName>
</protein>
<evidence type="ECO:0000256" key="1">
    <source>
        <dbReference type="SAM" id="Phobius"/>
    </source>
</evidence>
<dbReference type="Pfam" id="PF01551">
    <property type="entry name" value="Peptidase_M23"/>
    <property type="match status" value="1"/>
</dbReference>
<dbReference type="PANTHER" id="PTHR21666:SF270">
    <property type="entry name" value="MUREIN HYDROLASE ACTIVATOR ENVC"/>
    <property type="match status" value="1"/>
</dbReference>
<keyword evidence="3" id="KW-0378">Hydrolase</keyword>
<evidence type="ECO:0000259" key="2">
    <source>
        <dbReference type="Pfam" id="PF01551"/>
    </source>
</evidence>
<feature type="domain" description="M23ase beta-sheet core" evidence="2">
    <location>
        <begin position="234"/>
        <end position="334"/>
    </location>
</feature>
<name>A0ABU1SEZ7_9MICO</name>
<evidence type="ECO:0000313" key="3">
    <source>
        <dbReference type="EMBL" id="MDR6868164.1"/>
    </source>
</evidence>
<dbReference type="InterPro" id="IPR050570">
    <property type="entry name" value="Cell_wall_metabolism_enzyme"/>
</dbReference>